<dbReference type="RefSeq" id="WP_182298983.1">
    <property type="nucleotide sequence ID" value="NZ_CP041969.1"/>
</dbReference>
<accession>A0A7G5C0M2</accession>
<dbReference type="EMBL" id="CP041969">
    <property type="protein sequence ID" value="QMV42756.1"/>
    <property type="molecule type" value="Genomic_DNA"/>
</dbReference>
<reference evidence="1 2" key="1">
    <citation type="submission" date="2019-07" db="EMBL/GenBank/DDBJ databases">
        <authorList>
            <person name="Kim J.K."/>
            <person name="Cheong H.-M."/>
            <person name="Choi Y."/>
            <person name="Hwang K.J."/>
            <person name="Lee S."/>
            <person name="Choi C."/>
        </authorList>
    </citation>
    <scope>NUCLEOTIDE SEQUENCE [LARGE SCALE GENOMIC DNA]</scope>
    <source>
        <strain evidence="1 2">KS 22</strain>
    </source>
</reference>
<organism evidence="1 2">
    <name type="scientific">Cohnella cholangitidis</name>
    <dbReference type="NCBI Taxonomy" id="2598458"/>
    <lineage>
        <taxon>Bacteria</taxon>
        <taxon>Bacillati</taxon>
        <taxon>Bacillota</taxon>
        <taxon>Bacilli</taxon>
        <taxon>Bacillales</taxon>
        <taxon>Paenibacillaceae</taxon>
        <taxon>Cohnella</taxon>
    </lineage>
</organism>
<protein>
    <recommendedName>
        <fullName evidence="3">Lipoprotein</fullName>
    </recommendedName>
</protein>
<name>A0A7G5C0M2_9BACL</name>
<dbReference type="AlphaFoldDB" id="A0A7G5C0M2"/>
<keyword evidence="2" id="KW-1185">Reference proteome</keyword>
<gene>
    <name evidence="1" type="ORF">FPL14_17345</name>
</gene>
<dbReference type="PROSITE" id="PS51257">
    <property type="entry name" value="PROKAR_LIPOPROTEIN"/>
    <property type="match status" value="1"/>
</dbReference>
<evidence type="ECO:0000313" key="2">
    <source>
        <dbReference type="Proteomes" id="UP000515679"/>
    </source>
</evidence>
<evidence type="ECO:0008006" key="3">
    <source>
        <dbReference type="Google" id="ProtNLM"/>
    </source>
</evidence>
<dbReference type="Proteomes" id="UP000515679">
    <property type="component" value="Chromosome"/>
</dbReference>
<dbReference type="KEGG" id="cchl:FPL14_17345"/>
<proteinExistence type="predicted"/>
<sequence>MEAKVGIRMILALSVTIVMAVTGCTGNNIKLEGSGDKGSLTYKTEDGNEITLSSKGEVPEGFPSEIPLPGGMDVTASTHSENSGNYTVSVEIEKPFDDVLKIYRDYIKDAGYTQTLEMKEEGYYMYSGTRGDELFMITFNQDQENKKLVTGALVYEKKP</sequence>
<evidence type="ECO:0000313" key="1">
    <source>
        <dbReference type="EMBL" id="QMV42756.1"/>
    </source>
</evidence>